<dbReference type="AlphaFoldDB" id="B5B0E2"/>
<evidence type="ECO:0000256" key="1">
    <source>
        <dbReference type="ARBA" id="ARBA00006844"/>
    </source>
</evidence>
<evidence type="ECO:0000259" key="3">
    <source>
        <dbReference type="PROSITE" id="PS51263"/>
    </source>
</evidence>
<protein>
    <submittedName>
        <fullName evidence="5">ADF3</fullName>
    </submittedName>
    <submittedName>
        <fullName evidence="4">Actin depolymerization factor-like protein</fullName>
    </submittedName>
    <submittedName>
        <fullName evidence="8">Predicted protein</fullName>
    </submittedName>
</protein>
<dbReference type="Gene3D" id="3.40.20.10">
    <property type="entry name" value="Severin"/>
    <property type="match status" value="1"/>
</dbReference>
<reference evidence="8" key="3">
    <citation type="journal article" date="2011" name="Plant Physiol.">
        <title>Comprehensive sequence analysis of 24,783 barley full-length cDNAs derived from 12 clone libraries.</title>
        <authorList>
            <person name="Matsumoto T."/>
            <person name="Tanaka T."/>
            <person name="Sakai H."/>
            <person name="Amano N."/>
            <person name="Kanamori H."/>
            <person name="Kurita K."/>
            <person name="Kikuta A."/>
            <person name="Kamiya K."/>
            <person name="Yamamoto M."/>
            <person name="Ikawa H."/>
            <person name="Fujii N."/>
            <person name="Hori K."/>
            <person name="Itoh T."/>
            <person name="Sato K."/>
        </authorList>
    </citation>
    <scope>NUCLEOTIDE SEQUENCE</scope>
    <source>
        <tissue evidence="9">Leaf</tissue>
        <tissue evidence="8">Shoot</tissue>
    </source>
</reference>
<dbReference type="SUPFAM" id="SSF55753">
    <property type="entry name" value="Actin depolymerizing proteins"/>
    <property type="match status" value="1"/>
</dbReference>
<dbReference type="EMBL" id="KC335508">
    <property type="protein sequence ID" value="AGH62457.1"/>
    <property type="molecule type" value="Genomic_DNA"/>
</dbReference>
<dbReference type="EMBL" id="KC335507">
    <property type="protein sequence ID" value="AGH62456.1"/>
    <property type="molecule type" value="Genomic_DNA"/>
</dbReference>
<evidence type="ECO:0000313" key="5">
    <source>
        <dbReference type="EMBL" id="ACH69775.1"/>
    </source>
</evidence>
<dbReference type="EMBL" id="EU883791">
    <property type="protein sequence ID" value="ACG68416.1"/>
    <property type="molecule type" value="Genomic_DNA"/>
</dbReference>
<organism evidence="4">
    <name type="scientific">Hordeum vulgare subsp. vulgare</name>
    <name type="common">Domesticated barley</name>
    <dbReference type="NCBI Taxonomy" id="112509"/>
    <lineage>
        <taxon>Eukaryota</taxon>
        <taxon>Viridiplantae</taxon>
        <taxon>Streptophyta</taxon>
        <taxon>Embryophyta</taxon>
        <taxon>Tracheophyta</taxon>
        <taxon>Spermatophyta</taxon>
        <taxon>Magnoliopsida</taxon>
        <taxon>Liliopsida</taxon>
        <taxon>Poales</taxon>
        <taxon>Poaceae</taxon>
        <taxon>BOP clade</taxon>
        <taxon>Pooideae</taxon>
        <taxon>Triticodae</taxon>
        <taxon>Triticeae</taxon>
        <taxon>Hordeinae</taxon>
        <taxon>Hordeum</taxon>
    </lineage>
</organism>
<dbReference type="SMR" id="B5B0E2"/>
<dbReference type="EMBL" id="AK360984">
    <property type="protein sequence ID" value="BAJ92191.1"/>
    <property type="molecule type" value="mRNA"/>
</dbReference>
<dbReference type="InterPro" id="IPR017904">
    <property type="entry name" value="ADF/Cofilin"/>
</dbReference>
<dbReference type="GO" id="GO:0015629">
    <property type="term" value="C:actin cytoskeleton"/>
    <property type="evidence" value="ECO:0007669"/>
    <property type="project" value="InterPro"/>
</dbReference>
<proteinExistence type="evidence at transcript level"/>
<dbReference type="EMBL" id="KC335513">
    <property type="protein sequence ID" value="AGH62462.1"/>
    <property type="molecule type" value="Genomic_DNA"/>
</dbReference>
<dbReference type="InterPro" id="IPR029006">
    <property type="entry name" value="ADF-H/Gelsolin-like_dom_sf"/>
</dbReference>
<evidence type="ECO:0000313" key="6">
    <source>
        <dbReference type="EMBL" id="AGH62456.1"/>
    </source>
</evidence>
<evidence type="ECO:0000313" key="7">
    <source>
        <dbReference type="EMBL" id="AGJ95080.1"/>
    </source>
</evidence>
<accession>B5B0E2</accession>
<dbReference type="EMBL" id="KC529340">
    <property type="protein sequence ID" value="AGJ95080.1"/>
    <property type="molecule type" value="Genomic_DNA"/>
</dbReference>
<dbReference type="PROSITE" id="PS51263">
    <property type="entry name" value="ADF_H"/>
    <property type="match status" value="1"/>
</dbReference>
<evidence type="ECO:0000313" key="4">
    <source>
        <dbReference type="EMBL" id="ACG68416.1"/>
    </source>
</evidence>
<feature type="domain" description="ADF-H" evidence="3">
    <location>
        <begin position="7"/>
        <end position="144"/>
    </location>
</feature>
<dbReference type="EMBL" id="KC335511">
    <property type="protein sequence ID" value="AGH62460.1"/>
    <property type="molecule type" value="Genomic_DNA"/>
</dbReference>
<dbReference type="EMBL" id="KC335512">
    <property type="protein sequence ID" value="AGH62461.1"/>
    <property type="molecule type" value="Genomic_DNA"/>
</dbReference>
<reference evidence="4" key="1">
    <citation type="journal article" date="2008" name="Proc. Natl. Acad. Sci. U.S.A.">
        <title>The stem rust resistance gene Rpg5 encodes a protein with nucleotide-binding-site, leucine-rich, and protein kinase domains.</title>
        <authorList>
            <person name="Brueggeman R."/>
            <person name="Druka A."/>
            <person name="Nirmala J."/>
            <person name="Cavileer T."/>
            <person name="Drader T."/>
            <person name="Rostoks N."/>
            <person name="Mirlohi A."/>
            <person name="Bennypaul H."/>
            <person name="Gill U."/>
            <person name="Kudrna D."/>
            <person name="Whitelaw C."/>
            <person name="Kilian A."/>
            <person name="Han F."/>
            <person name="Sun Y."/>
            <person name="Gill K."/>
            <person name="Steffenson B."/>
            <person name="Kleinhofs A."/>
        </authorList>
    </citation>
    <scope>NUCLEOTIDE SEQUENCE</scope>
</reference>
<dbReference type="CDD" id="cd11286">
    <property type="entry name" value="ADF_cofilin_like"/>
    <property type="match status" value="1"/>
</dbReference>
<dbReference type="EMBL" id="KC335517">
    <property type="protein sequence ID" value="AGH62466.1"/>
    <property type="molecule type" value="Genomic_DNA"/>
</dbReference>
<evidence type="ECO:0000313" key="8">
    <source>
        <dbReference type="EMBL" id="BAJ85187.1"/>
    </source>
</evidence>
<reference evidence="6" key="4">
    <citation type="journal article" date="2013" name="Phytopathology">
        <title>Allele characterization of genes required for rpg4-mediated wheat stem rust resistance identifies Rpg5 as the R gene.</title>
        <authorList>
            <person name="Arora D."/>
            <person name="Gross T."/>
            <person name="Brueggeman R."/>
        </authorList>
    </citation>
    <scope>NUCLEOTIDE SEQUENCE</scope>
</reference>
<comment type="similarity">
    <text evidence="1">Belongs to the actin-binding proteins ADF family.</text>
</comment>
<dbReference type="EMBL" id="KC335514">
    <property type="protein sequence ID" value="AGH62463.1"/>
    <property type="molecule type" value="Genomic_DNA"/>
</dbReference>
<dbReference type="PANTHER" id="PTHR11913">
    <property type="entry name" value="COFILIN-RELATED"/>
    <property type="match status" value="1"/>
</dbReference>
<dbReference type="InterPro" id="IPR002108">
    <property type="entry name" value="ADF-H"/>
</dbReference>
<dbReference type="GO" id="GO:0003779">
    <property type="term" value="F:actin binding"/>
    <property type="evidence" value="ECO:0007669"/>
    <property type="project" value="UniProtKB-KW"/>
</dbReference>
<keyword evidence="2" id="KW-0009">Actin-binding</keyword>
<dbReference type="EMBL" id="AK361650">
    <property type="protein sequence ID" value="BAJ92854.1"/>
    <property type="molecule type" value="mRNA"/>
</dbReference>
<evidence type="ECO:0000313" key="9">
    <source>
        <dbReference type="EMBL" id="BAJ92854.1"/>
    </source>
</evidence>
<evidence type="ECO:0000256" key="2">
    <source>
        <dbReference type="ARBA" id="ARBA00023203"/>
    </source>
</evidence>
<gene>
    <name evidence="4" type="primary">Adf3</name>
</gene>
<reference evidence="7" key="5">
    <citation type="submission" date="2013-01" db="EMBL/GenBank/DDBJ databases">
        <authorList>
            <person name="Brueggeman R."/>
        </authorList>
    </citation>
    <scope>NUCLEOTIDE SEQUENCE</scope>
    <source>
        <strain evidence="7">Harrington</strain>
    </source>
</reference>
<dbReference type="Pfam" id="PF00241">
    <property type="entry name" value="Cofilin_ADF"/>
    <property type="match status" value="1"/>
</dbReference>
<dbReference type="EMBL" id="KC335510">
    <property type="protein sequence ID" value="AGH62459.1"/>
    <property type="molecule type" value="Genomic_DNA"/>
</dbReference>
<dbReference type="EMBL" id="AK353968">
    <property type="protein sequence ID" value="BAJ85187.1"/>
    <property type="molecule type" value="mRNA"/>
</dbReference>
<dbReference type="SMART" id="SM00102">
    <property type="entry name" value="ADF"/>
    <property type="match status" value="1"/>
</dbReference>
<dbReference type="EMBL" id="KC335509">
    <property type="protein sequence ID" value="AGH62458.1"/>
    <property type="molecule type" value="Genomic_DNA"/>
</dbReference>
<sequence length="144" mass="15870">MANSVSGVAVSEECVKVFQELRAERKHRFVVYKMDDDADAQQVVVDKVGGLEASFDDLAAAMPADDCRYAVYDLDFVSEDSAGDTPRSKIFFIHWSPEAADSRSKMVYASSTEGLKKELDGVQIDVQATDASELTLDILKDYTT</sequence>
<name>B5B0E2_HORVV</name>
<dbReference type="EMBL" id="EU878778">
    <property type="protein sequence ID" value="ACH69775.1"/>
    <property type="molecule type" value="Genomic_DNA"/>
</dbReference>
<dbReference type="GO" id="GO:0030042">
    <property type="term" value="P:actin filament depolymerization"/>
    <property type="evidence" value="ECO:0007669"/>
    <property type="project" value="InterPro"/>
</dbReference>
<dbReference type="EMBL" id="KC335518">
    <property type="protein sequence ID" value="AGH62467.1"/>
    <property type="molecule type" value="Genomic_DNA"/>
</dbReference>
<reference evidence="4" key="2">
    <citation type="submission" date="2008-07" db="EMBL/GenBank/DDBJ databases">
        <authorList>
            <person name="Brueggeman R.S."/>
            <person name="Druka A."/>
            <person name="Nirmala J."/>
            <person name="Cavileer T."/>
            <person name="Drader T."/>
            <person name="Rostoks N."/>
            <person name="Mirlohi A."/>
            <person name="Bennypaul H."/>
            <person name="Gill U."/>
            <person name="Kudrna D."/>
            <person name="Whitelaw C."/>
            <person name="Killian A."/>
            <person name="Han F."/>
            <person name="Sun Y."/>
            <person name="Gill K."/>
            <person name="Steffenson B."/>
            <person name="Kleinhofs A."/>
        </authorList>
    </citation>
    <scope>NUCLEOTIDE SEQUENCE</scope>
</reference>